<proteinExistence type="predicted"/>
<organism evidence="2 3">
    <name type="scientific">Arthrobacter vasquezii</name>
    <dbReference type="NCBI Taxonomy" id="2977629"/>
    <lineage>
        <taxon>Bacteria</taxon>
        <taxon>Bacillati</taxon>
        <taxon>Actinomycetota</taxon>
        <taxon>Actinomycetes</taxon>
        <taxon>Micrococcales</taxon>
        <taxon>Micrococcaceae</taxon>
        <taxon>Arthrobacter</taxon>
    </lineage>
</organism>
<dbReference type="Proteomes" id="UP001220456">
    <property type="component" value="Unassembled WGS sequence"/>
</dbReference>
<keyword evidence="3" id="KW-1185">Reference proteome</keyword>
<gene>
    <name evidence="2" type="ORF">P4U43_13780</name>
</gene>
<sequence length="59" mass="6612">MSYSNERTIQALRSDGTGEQLLAQLEFLDMEIDTILRSGGTSQDVRPAQERFDNLLPPS</sequence>
<dbReference type="RefSeq" id="WP_277359238.1">
    <property type="nucleotide sequence ID" value="NZ_JAROKN010000045.1"/>
</dbReference>
<reference evidence="2 3" key="1">
    <citation type="journal article" date="2023" name="Int. J. Syst. Evol. Microbiol.">
        <title>Arthrobacter vasquezii sp. nov., isolated from a soil sample from Union Glacier, Antarctica.</title>
        <authorList>
            <person name="Valenzuela-Ibaceta F."/>
            <person name="Carrasco V."/>
            <person name="Lagos-Moraga S."/>
            <person name="Dietz-Vargas C."/>
            <person name="Navarro C.A."/>
            <person name="Perez-Donoso J.M."/>
        </authorList>
    </citation>
    <scope>NUCLEOTIDE SEQUENCE [LARGE SCALE GENOMIC DNA]</scope>
    <source>
        <strain evidence="2 3">EH-1B-1</strain>
    </source>
</reference>
<evidence type="ECO:0000313" key="2">
    <source>
        <dbReference type="EMBL" id="MDF9278856.1"/>
    </source>
</evidence>
<evidence type="ECO:0000313" key="3">
    <source>
        <dbReference type="Proteomes" id="UP001220456"/>
    </source>
</evidence>
<protein>
    <submittedName>
        <fullName evidence="2">Uncharacterized protein</fullName>
    </submittedName>
</protein>
<feature type="region of interest" description="Disordered" evidence="1">
    <location>
        <begin position="38"/>
        <end position="59"/>
    </location>
</feature>
<name>A0ABT6CXN8_9MICC</name>
<evidence type="ECO:0000256" key="1">
    <source>
        <dbReference type="SAM" id="MobiDB-lite"/>
    </source>
</evidence>
<accession>A0ABT6CXN8</accession>
<comment type="caution">
    <text evidence="2">The sequence shown here is derived from an EMBL/GenBank/DDBJ whole genome shotgun (WGS) entry which is preliminary data.</text>
</comment>
<dbReference type="EMBL" id="JAROKN010000045">
    <property type="protein sequence ID" value="MDF9278856.1"/>
    <property type="molecule type" value="Genomic_DNA"/>
</dbReference>